<dbReference type="PROSITE" id="PS50104">
    <property type="entry name" value="TIR"/>
    <property type="match status" value="1"/>
</dbReference>
<evidence type="ECO:0000256" key="5">
    <source>
        <dbReference type="SAM" id="Phobius"/>
    </source>
</evidence>
<dbReference type="InterPro" id="IPR042197">
    <property type="entry name" value="Apaf_helical"/>
</dbReference>
<feature type="domain" description="TIR" evidence="7">
    <location>
        <begin position="49"/>
        <end position="213"/>
    </location>
</feature>
<reference evidence="8 9" key="1">
    <citation type="submission" date="2024-08" db="EMBL/GenBank/DDBJ databases">
        <title>Insights into the chromosomal genome structure of Flemingia macrophylla.</title>
        <authorList>
            <person name="Ding Y."/>
            <person name="Zhao Y."/>
            <person name="Bi W."/>
            <person name="Wu M."/>
            <person name="Zhao G."/>
            <person name="Gong Y."/>
            <person name="Li W."/>
            <person name="Zhang P."/>
        </authorList>
    </citation>
    <scope>NUCLEOTIDE SEQUENCE [LARGE SCALE GENOMIC DNA]</scope>
    <source>
        <strain evidence="8">DYQJB</strain>
        <tissue evidence="8">Leaf</tissue>
    </source>
</reference>
<dbReference type="InterPro" id="IPR058192">
    <property type="entry name" value="WHD_ROQ1-like"/>
</dbReference>
<protein>
    <recommendedName>
        <fullName evidence="7">TIR domain-containing protein</fullName>
    </recommendedName>
</protein>
<feature type="chain" id="PRO_5044769049" description="TIR domain-containing protein" evidence="6">
    <location>
        <begin position="29"/>
        <end position="1084"/>
    </location>
</feature>
<dbReference type="SUPFAM" id="SSF52540">
    <property type="entry name" value="P-loop containing nucleoside triphosphate hydrolases"/>
    <property type="match status" value="1"/>
</dbReference>
<feature type="transmembrane region" description="Helical" evidence="5">
    <location>
        <begin position="1055"/>
        <end position="1075"/>
    </location>
</feature>
<dbReference type="PANTHER" id="PTHR11017:SF398">
    <property type="entry name" value="RESISTANCE PROTEIN (TIR-NBS-LRR CLASS), PUTATIVE-RELATED"/>
    <property type="match status" value="1"/>
</dbReference>
<dbReference type="Pfam" id="PF23282">
    <property type="entry name" value="WHD_ROQ1"/>
    <property type="match status" value="1"/>
</dbReference>
<dbReference type="SUPFAM" id="SSF52058">
    <property type="entry name" value="L domain-like"/>
    <property type="match status" value="1"/>
</dbReference>
<evidence type="ECO:0000256" key="6">
    <source>
        <dbReference type="SAM" id="SignalP"/>
    </source>
</evidence>
<keyword evidence="4" id="KW-0520">NAD</keyword>
<dbReference type="SMART" id="SM00255">
    <property type="entry name" value="TIR"/>
    <property type="match status" value="1"/>
</dbReference>
<keyword evidence="6" id="KW-0732">Signal</keyword>
<keyword evidence="5" id="KW-0812">Transmembrane</keyword>
<dbReference type="FunFam" id="3.40.50.10140:FF:000007">
    <property type="entry name" value="Disease resistance protein (TIR-NBS-LRR class)"/>
    <property type="match status" value="1"/>
</dbReference>
<keyword evidence="2" id="KW-0677">Repeat</keyword>
<dbReference type="InterPro" id="IPR002182">
    <property type="entry name" value="NB-ARC"/>
</dbReference>
<evidence type="ECO:0000256" key="1">
    <source>
        <dbReference type="ARBA" id="ARBA00022614"/>
    </source>
</evidence>
<keyword evidence="5" id="KW-1133">Transmembrane helix</keyword>
<keyword evidence="1" id="KW-0433">Leucine-rich repeat</keyword>
<dbReference type="GO" id="GO:0006952">
    <property type="term" value="P:defense response"/>
    <property type="evidence" value="ECO:0007669"/>
    <property type="project" value="UniProtKB-KW"/>
</dbReference>
<accession>A0ABD1MKX9</accession>
<feature type="signal peptide" evidence="6">
    <location>
        <begin position="1"/>
        <end position="28"/>
    </location>
</feature>
<sequence length="1084" mass="123245">MRYSSSFRISDIIKYVVLVCVLLAKATTENNDSSYPVTSYTGPSDTPHLKYDVFVSFRGPDVRQDFLSHLIEAFSRKQIAAFVDYKILKGNELAEALFGAIDGSLISLVIFSQNYASSPWCLLELVKIVDCRRKVGQIVLPVFYKVDPSHVRHQKGTYEKAFVEHERKYGLTIMQSWRSALNESANLSGFHSSTFRDEAELVREIVKSVSMRLNHVHQVNAKGLVGIGKRIARVESLLQLEARGALVVGIWGMGGIGKTTIAQEVYSKLCFEYEGCCFLANIREESERNGIISLKKKLFSTLLGEKDLKIDIPNGLPLYIERRLHRMKVLVILDDVNNSQQLEILGGTCDWFGSGSRIIITTRDKQVLPTEFANIYEVEALNFDESLQLFNLNAFKQNHLEREYHELSKKVVDYAKGNPLVLKVLAHLLHGKSKEIWKSQLERLRKVQSKRVHDIIKLSYDDLDWDEKKIFLDIACFFDGLNLKVKHLKSLLKDHDYSVAVGLERLKDKALISVSQENIVSMHNIVQETAWQIAHQEYIEDPRSQSRLWDHDEIYRVLKLNKGNEGIRSVVINLSGIKDLQLNIEVFAKMNKLHFLDFYSKGSCSCSLLRDEGGLHLPQGLESLPNELRYLRWTHYPLESLPSKFSGENLVELNMPYSRVKKLWQGVPDLVNLKVLILHLSIHLKELPDFSKATNLELIDLRLCVRLTSVHPSVFSLNKLKKLNLGGCFSLTSLPSNIHLDSLRYLSLFGCMALKDFSVTSKNMVKLNLELTGINHLPSSIGLQSKLEKLLLAYTDIENLPPSIKHLTRLQHLDIRHCKKLKTLPELPPSLEILDARGCISLETVMFPSVVEQLKENKRRVAFWNCLKLDEHSLKAIELNAQINMMKFAQQHLSTFGDAQGTYVYPGSKVPKWLVHKTTSDYVSIDLSFVLAPDSSDLGFIFGFIVPKVPYGGSVLEFKISGGEGEVNSMNVFLDRPNHNDIKVDHVYLMYDQACSRYLNSIAKLQPRLKIKVTAASRTFTSKYAPLQLRGFGVSTINTTQYHGFVQNAQLSDSISYVLILVKLSLTFGIALYSWKLLMFKLEY</sequence>
<dbReference type="InterPro" id="IPR027417">
    <property type="entry name" value="P-loop_NTPase"/>
</dbReference>
<dbReference type="Pfam" id="PF07725">
    <property type="entry name" value="LRR_3"/>
    <property type="match status" value="1"/>
</dbReference>
<dbReference type="PRINTS" id="PR00364">
    <property type="entry name" value="DISEASERSIST"/>
</dbReference>
<dbReference type="EMBL" id="JBGMDY010000004">
    <property type="protein sequence ID" value="KAL2336461.1"/>
    <property type="molecule type" value="Genomic_DNA"/>
</dbReference>
<keyword evidence="9" id="KW-1185">Reference proteome</keyword>
<evidence type="ECO:0000256" key="3">
    <source>
        <dbReference type="ARBA" id="ARBA00022821"/>
    </source>
</evidence>
<evidence type="ECO:0000256" key="2">
    <source>
        <dbReference type="ARBA" id="ARBA00022737"/>
    </source>
</evidence>
<organism evidence="8 9">
    <name type="scientific">Flemingia macrophylla</name>
    <dbReference type="NCBI Taxonomy" id="520843"/>
    <lineage>
        <taxon>Eukaryota</taxon>
        <taxon>Viridiplantae</taxon>
        <taxon>Streptophyta</taxon>
        <taxon>Embryophyta</taxon>
        <taxon>Tracheophyta</taxon>
        <taxon>Spermatophyta</taxon>
        <taxon>Magnoliopsida</taxon>
        <taxon>eudicotyledons</taxon>
        <taxon>Gunneridae</taxon>
        <taxon>Pentapetalae</taxon>
        <taxon>rosids</taxon>
        <taxon>fabids</taxon>
        <taxon>Fabales</taxon>
        <taxon>Fabaceae</taxon>
        <taxon>Papilionoideae</taxon>
        <taxon>50 kb inversion clade</taxon>
        <taxon>NPAAA clade</taxon>
        <taxon>indigoferoid/millettioid clade</taxon>
        <taxon>Phaseoleae</taxon>
        <taxon>Flemingia</taxon>
    </lineage>
</organism>
<dbReference type="Pfam" id="PF01582">
    <property type="entry name" value="TIR"/>
    <property type="match status" value="1"/>
</dbReference>
<dbReference type="SUPFAM" id="SSF46785">
    <property type="entry name" value="Winged helix' DNA-binding domain"/>
    <property type="match status" value="1"/>
</dbReference>
<dbReference type="InterPro" id="IPR035897">
    <property type="entry name" value="Toll_tir_struct_dom_sf"/>
</dbReference>
<evidence type="ECO:0000313" key="9">
    <source>
        <dbReference type="Proteomes" id="UP001603857"/>
    </source>
</evidence>
<keyword evidence="3" id="KW-0611">Plant defense</keyword>
<name>A0ABD1MKX9_9FABA</name>
<dbReference type="Gene3D" id="3.40.50.10140">
    <property type="entry name" value="Toll/interleukin-1 receptor homology (TIR) domain"/>
    <property type="match status" value="1"/>
</dbReference>
<comment type="caution">
    <text evidence="8">The sequence shown here is derived from an EMBL/GenBank/DDBJ whole genome shotgun (WGS) entry which is preliminary data.</text>
</comment>
<dbReference type="Pfam" id="PF00931">
    <property type="entry name" value="NB-ARC"/>
    <property type="match status" value="1"/>
</dbReference>
<dbReference type="Gene3D" id="3.40.50.300">
    <property type="entry name" value="P-loop containing nucleotide triphosphate hydrolases"/>
    <property type="match status" value="1"/>
</dbReference>
<gene>
    <name evidence="8" type="ORF">Fmac_010907</name>
</gene>
<dbReference type="InterPro" id="IPR044974">
    <property type="entry name" value="Disease_R_plants"/>
</dbReference>
<dbReference type="InterPro" id="IPR011713">
    <property type="entry name" value="Leu-rich_rpt_3"/>
</dbReference>
<dbReference type="Gene3D" id="3.80.10.10">
    <property type="entry name" value="Ribonuclease Inhibitor"/>
    <property type="match status" value="2"/>
</dbReference>
<evidence type="ECO:0000256" key="4">
    <source>
        <dbReference type="ARBA" id="ARBA00023027"/>
    </source>
</evidence>
<evidence type="ECO:0000313" key="8">
    <source>
        <dbReference type="EMBL" id="KAL2336461.1"/>
    </source>
</evidence>
<proteinExistence type="predicted"/>
<evidence type="ECO:0000259" key="7">
    <source>
        <dbReference type="PROSITE" id="PS50104"/>
    </source>
</evidence>
<dbReference type="InterPro" id="IPR032675">
    <property type="entry name" value="LRR_dom_sf"/>
</dbReference>
<dbReference type="Gene3D" id="1.10.8.430">
    <property type="entry name" value="Helical domain of apoptotic protease-activating factors"/>
    <property type="match status" value="1"/>
</dbReference>
<dbReference type="Proteomes" id="UP001603857">
    <property type="component" value="Unassembled WGS sequence"/>
</dbReference>
<dbReference type="InterPro" id="IPR000157">
    <property type="entry name" value="TIR_dom"/>
</dbReference>
<dbReference type="SUPFAM" id="SSF52200">
    <property type="entry name" value="Toll/Interleukin receptor TIR domain"/>
    <property type="match status" value="1"/>
</dbReference>
<dbReference type="AlphaFoldDB" id="A0ABD1MKX9"/>
<keyword evidence="5" id="KW-0472">Membrane</keyword>
<dbReference type="PANTHER" id="PTHR11017">
    <property type="entry name" value="LEUCINE-RICH REPEAT-CONTAINING PROTEIN"/>
    <property type="match status" value="1"/>
</dbReference>
<dbReference type="InterPro" id="IPR036390">
    <property type="entry name" value="WH_DNA-bd_sf"/>
</dbReference>